<keyword evidence="2 7" id="KW-0285">Flavoprotein</keyword>
<dbReference type="RefSeq" id="WP_099613031.1">
    <property type="nucleotide sequence ID" value="NZ_KZ319367.1"/>
</dbReference>
<feature type="binding site" evidence="8">
    <location>
        <position position="40"/>
    </location>
    <ligand>
        <name>FMN</name>
        <dbReference type="ChEBI" id="CHEBI:58210"/>
        <note>ligand shared between dimeric partners</note>
    </ligand>
</feature>
<dbReference type="InterPro" id="IPR026021">
    <property type="entry name" value="YdjA-like"/>
</dbReference>
<keyword evidence="5 7" id="KW-0560">Oxidoreductase</keyword>
<dbReference type="Proteomes" id="UP000231409">
    <property type="component" value="Unassembled WGS sequence"/>
</dbReference>
<evidence type="ECO:0000256" key="1">
    <source>
        <dbReference type="ARBA" id="ARBA00007118"/>
    </source>
</evidence>
<keyword evidence="3 7" id="KW-0288">FMN</keyword>
<dbReference type="Pfam" id="PF00881">
    <property type="entry name" value="Nitroreductase"/>
    <property type="match status" value="1"/>
</dbReference>
<dbReference type="PANTHER" id="PTHR43821:SF1">
    <property type="entry name" value="NAD(P)H NITROREDUCTASE YDJA-RELATED"/>
    <property type="match status" value="1"/>
</dbReference>
<dbReference type="PANTHER" id="PTHR43821">
    <property type="entry name" value="NAD(P)H NITROREDUCTASE YDJA-RELATED"/>
    <property type="match status" value="1"/>
</dbReference>
<evidence type="ECO:0000313" key="11">
    <source>
        <dbReference type="Proteomes" id="UP000231409"/>
    </source>
</evidence>
<keyword evidence="6 7" id="KW-0520">NAD</keyword>
<evidence type="ECO:0000256" key="6">
    <source>
        <dbReference type="ARBA" id="ARBA00023027"/>
    </source>
</evidence>
<dbReference type="GO" id="GO:0016491">
    <property type="term" value="F:oxidoreductase activity"/>
    <property type="evidence" value="ECO:0007669"/>
    <property type="project" value="UniProtKB-UniRule"/>
</dbReference>
<accession>A0A2G1UQX0</accession>
<gene>
    <name evidence="10" type="ORF">CLH61_02040</name>
</gene>
<proteinExistence type="inferred from homology"/>
<organism evidence="10 11">
    <name type="scientific">Marinobacter profundi</name>
    <dbReference type="NCBI Taxonomy" id="2666256"/>
    <lineage>
        <taxon>Bacteria</taxon>
        <taxon>Pseudomonadati</taxon>
        <taxon>Pseudomonadota</taxon>
        <taxon>Gammaproteobacteria</taxon>
        <taxon>Pseudomonadales</taxon>
        <taxon>Marinobacteraceae</taxon>
        <taxon>Marinobacter</taxon>
    </lineage>
</organism>
<dbReference type="InterPro" id="IPR000415">
    <property type="entry name" value="Nitroreductase-like"/>
</dbReference>
<comment type="similarity">
    <text evidence="1 7">Belongs to the nitroreductase family.</text>
</comment>
<dbReference type="EMBL" id="NTFH01000003">
    <property type="protein sequence ID" value="PHQ16779.1"/>
    <property type="molecule type" value="Genomic_DNA"/>
</dbReference>
<dbReference type="CDD" id="cd02135">
    <property type="entry name" value="YdjA-like"/>
    <property type="match status" value="1"/>
</dbReference>
<evidence type="ECO:0000256" key="7">
    <source>
        <dbReference type="PIRNR" id="PIRNR000232"/>
    </source>
</evidence>
<evidence type="ECO:0000256" key="3">
    <source>
        <dbReference type="ARBA" id="ARBA00022643"/>
    </source>
</evidence>
<name>A0A2G1UQX0_9GAMM</name>
<dbReference type="EC" id="1.-.-.-" evidence="7"/>
<evidence type="ECO:0000259" key="9">
    <source>
        <dbReference type="Pfam" id="PF00881"/>
    </source>
</evidence>
<evidence type="ECO:0000313" key="10">
    <source>
        <dbReference type="EMBL" id="PHQ16779.1"/>
    </source>
</evidence>
<dbReference type="PIRSF" id="PIRSF000232">
    <property type="entry name" value="YdjA"/>
    <property type="match status" value="1"/>
</dbReference>
<dbReference type="SUPFAM" id="SSF55469">
    <property type="entry name" value="FMN-dependent nitroreductase-like"/>
    <property type="match status" value="1"/>
</dbReference>
<evidence type="ECO:0000256" key="2">
    <source>
        <dbReference type="ARBA" id="ARBA00022630"/>
    </source>
</evidence>
<feature type="binding site" evidence="8">
    <location>
        <position position="36"/>
    </location>
    <ligand>
        <name>FMN</name>
        <dbReference type="ChEBI" id="CHEBI:58210"/>
        <note>ligand shared between dimeric partners</note>
    </ligand>
</feature>
<comment type="cofactor">
    <cofactor evidence="8">
        <name>FMN</name>
        <dbReference type="ChEBI" id="CHEBI:58210"/>
    </cofactor>
    <text evidence="8">Binds 1 FMN per subunit.</text>
</comment>
<feature type="binding site" description="in other chain" evidence="8">
    <location>
        <begin position="11"/>
        <end position="13"/>
    </location>
    <ligand>
        <name>FMN</name>
        <dbReference type="ChEBI" id="CHEBI:58210"/>
        <note>ligand shared between dimeric partners</note>
    </ligand>
</feature>
<dbReference type="InterPro" id="IPR029479">
    <property type="entry name" value="Nitroreductase"/>
</dbReference>
<evidence type="ECO:0000256" key="4">
    <source>
        <dbReference type="ARBA" id="ARBA00022857"/>
    </source>
</evidence>
<dbReference type="Gene3D" id="3.40.109.10">
    <property type="entry name" value="NADH Oxidase"/>
    <property type="match status" value="1"/>
</dbReference>
<sequence>MTTVIDAILKRSSEPRLQEPAPSPDVLEEAFRCAARAPDHALLRPWRYLVIEGKGLESLGKLFAATADQGSTTLAQDREKLQRMPQRAPMVIVGIVSPRPHPKVPQVEQEMSAAVGMGYLLLALQSAGYGGIWRTGEIARDRRVSEGLGLADHESIAGFLYVGSVVSEKPEVPRPELESFVARWPADDAG</sequence>
<dbReference type="AlphaFoldDB" id="A0A2G1UQX0"/>
<feature type="binding site" description="in other chain" evidence="8">
    <location>
        <begin position="133"/>
        <end position="135"/>
    </location>
    <ligand>
        <name>FMN</name>
        <dbReference type="ChEBI" id="CHEBI:58210"/>
        <note>ligand shared between dimeric partners</note>
    </ligand>
</feature>
<evidence type="ECO:0000256" key="8">
    <source>
        <dbReference type="PIRSR" id="PIRSR000232-1"/>
    </source>
</evidence>
<keyword evidence="4 7" id="KW-0521">NADP</keyword>
<reference evidence="10 11" key="1">
    <citation type="submission" date="2017-09" db="EMBL/GenBank/DDBJ databases">
        <title>The draft genome sequences of Marinobacter sp. PWS21.</title>
        <authorList>
            <person name="Cao J."/>
        </authorList>
    </citation>
    <scope>NUCLEOTIDE SEQUENCE [LARGE SCALE GENOMIC DNA]</scope>
    <source>
        <strain evidence="10 11">PWS21</strain>
    </source>
</reference>
<feature type="domain" description="Nitroreductase" evidence="9">
    <location>
        <begin position="18"/>
        <end position="163"/>
    </location>
</feature>
<evidence type="ECO:0000256" key="5">
    <source>
        <dbReference type="ARBA" id="ARBA00023002"/>
    </source>
</evidence>
<dbReference type="InterPro" id="IPR052530">
    <property type="entry name" value="NAD(P)H_nitroreductase"/>
</dbReference>
<comment type="caution">
    <text evidence="10">The sequence shown here is derived from an EMBL/GenBank/DDBJ whole genome shotgun (WGS) entry which is preliminary data.</text>
</comment>
<protein>
    <recommendedName>
        <fullName evidence="7">Putative NAD(P)H nitroreductase</fullName>
        <ecNumber evidence="7">1.-.-.-</ecNumber>
    </recommendedName>
</protein>
<keyword evidence="11" id="KW-1185">Reference proteome</keyword>